<evidence type="ECO:0000256" key="1">
    <source>
        <dbReference type="SAM" id="Phobius"/>
    </source>
</evidence>
<keyword evidence="1" id="KW-1133">Transmembrane helix</keyword>
<dbReference type="EMBL" id="FNJU01000007">
    <property type="protein sequence ID" value="SDP80030.1"/>
    <property type="molecule type" value="Genomic_DNA"/>
</dbReference>
<dbReference type="AlphaFoldDB" id="A0A1H0VNL4"/>
<keyword evidence="3" id="KW-1185">Reference proteome</keyword>
<reference evidence="3" key="1">
    <citation type="submission" date="2016-10" db="EMBL/GenBank/DDBJ databases">
        <authorList>
            <person name="Varghese N."/>
            <person name="Submissions S."/>
        </authorList>
    </citation>
    <scope>NUCLEOTIDE SEQUENCE [LARGE SCALE GENOMIC DNA]</scope>
    <source>
        <strain evidence="3">IBRC-M10078</strain>
    </source>
</reference>
<dbReference type="RefSeq" id="WP_090855769.1">
    <property type="nucleotide sequence ID" value="NZ_FNJU01000007.1"/>
</dbReference>
<evidence type="ECO:0000313" key="2">
    <source>
        <dbReference type="EMBL" id="SDP80030.1"/>
    </source>
</evidence>
<organism evidence="2 3">
    <name type="scientific">Litchfieldia salsa</name>
    <dbReference type="NCBI Taxonomy" id="930152"/>
    <lineage>
        <taxon>Bacteria</taxon>
        <taxon>Bacillati</taxon>
        <taxon>Bacillota</taxon>
        <taxon>Bacilli</taxon>
        <taxon>Bacillales</taxon>
        <taxon>Bacillaceae</taxon>
        <taxon>Litchfieldia</taxon>
    </lineage>
</organism>
<keyword evidence="1" id="KW-0812">Transmembrane</keyword>
<evidence type="ECO:0000313" key="3">
    <source>
        <dbReference type="Proteomes" id="UP000199159"/>
    </source>
</evidence>
<gene>
    <name evidence="2" type="ORF">SAMN05216565_107103</name>
</gene>
<protein>
    <submittedName>
        <fullName evidence="2">Uncharacterized protein</fullName>
    </submittedName>
</protein>
<sequence length="129" mass="14843">MLRKKSKDEFFPETNDLLIVFDEDKRTSDIKQISEFKDGEVLVIGHYNVPYEDCVITNSDEGRNFFYRAPTQSITETKRLAKLEQSIILSQITSYREPEDKSSIDMTKILLFGLVFFAFIILGISSCGN</sequence>
<dbReference type="STRING" id="930152.SAMN05216565_107103"/>
<proteinExistence type="predicted"/>
<dbReference type="OrthoDB" id="2902592at2"/>
<keyword evidence="1" id="KW-0472">Membrane</keyword>
<feature type="transmembrane region" description="Helical" evidence="1">
    <location>
        <begin position="109"/>
        <end position="126"/>
    </location>
</feature>
<accession>A0A1H0VNL4</accession>
<dbReference type="Proteomes" id="UP000199159">
    <property type="component" value="Unassembled WGS sequence"/>
</dbReference>
<name>A0A1H0VNL4_9BACI</name>